<dbReference type="GO" id="GO:0015833">
    <property type="term" value="P:peptide transport"/>
    <property type="evidence" value="ECO:0007669"/>
    <property type="project" value="InterPro"/>
</dbReference>
<evidence type="ECO:0000313" key="9">
    <source>
        <dbReference type="EMBL" id="MBO0664016.1"/>
    </source>
</evidence>
<accession>A0A939G1D9</accession>
<dbReference type="FunFam" id="3.40.50.300:FF:000016">
    <property type="entry name" value="Oligopeptide ABC transporter ATP-binding component"/>
    <property type="match status" value="1"/>
</dbReference>
<keyword evidence="10" id="KW-1185">Reference proteome</keyword>
<evidence type="ECO:0000256" key="4">
    <source>
        <dbReference type="ARBA" id="ARBA00022475"/>
    </source>
</evidence>
<evidence type="ECO:0000259" key="8">
    <source>
        <dbReference type="PROSITE" id="PS50893"/>
    </source>
</evidence>
<dbReference type="PROSITE" id="PS50893">
    <property type="entry name" value="ABC_TRANSPORTER_2"/>
    <property type="match status" value="1"/>
</dbReference>
<keyword evidence="7" id="KW-0472">Membrane</keyword>
<feature type="domain" description="ABC transporter" evidence="8">
    <location>
        <begin position="4"/>
        <end position="254"/>
    </location>
</feature>
<dbReference type="InterPro" id="IPR050388">
    <property type="entry name" value="ABC_Ni/Peptide_Import"/>
</dbReference>
<comment type="similarity">
    <text evidence="2">Belongs to the ABC transporter superfamily.</text>
</comment>
<dbReference type="Proteomes" id="UP000664122">
    <property type="component" value="Unassembled WGS sequence"/>
</dbReference>
<name>A0A939G1D9_9HYPH</name>
<dbReference type="PANTHER" id="PTHR43297">
    <property type="entry name" value="OLIGOPEPTIDE TRANSPORT ATP-BINDING PROTEIN APPD"/>
    <property type="match status" value="1"/>
</dbReference>
<dbReference type="EMBL" id="JAFMPP010000015">
    <property type="protein sequence ID" value="MBO0664016.1"/>
    <property type="molecule type" value="Genomic_DNA"/>
</dbReference>
<dbReference type="InterPro" id="IPR003593">
    <property type="entry name" value="AAA+_ATPase"/>
</dbReference>
<dbReference type="InterPro" id="IPR027417">
    <property type="entry name" value="P-loop_NTPase"/>
</dbReference>
<evidence type="ECO:0000313" key="10">
    <source>
        <dbReference type="Proteomes" id="UP000664122"/>
    </source>
</evidence>
<evidence type="ECO:0000256" key="3">
    <source>
        <dbReference type="ARBA" id="ARBA00022448"/>
    </source>
</evidence>
<protein>
    <submittedName>
        <fullName evidence="9">ABC transporter ATP-binding protein</fullName>
    </submittedName>
</protein>
<dbReference type="InterPro" id="IPR017871">
    <property type="entry name" value="ABC_transporter-like_CS"/>
</dbReference>
<dbReference type="PROSITE" id="PS00211">
    <property type="entry name" value="ABC_TRANSPORTER_1"/>
    <property type="match status" value="1"/>
</dbReference>
<keyword evidence="3" id="KW-0813">Transport</keyword>
<keyword evidence="6 9" id="KW-0067">ATP-binding</keyword>
<dbReference type="CDD" id="cd03257">
    <property type="entry name" value="ABC_NikE_OppD_transporters"/>
    <property type="match status" value="1"/>
</dbReference>
<evidence type="ECO:0000256" key="7">
    <source>
        <dbReference type="ARBA" id="ARBA00023136"/>
    </source>
</evidence>
<dbReference type="GO" id="GO:0005886">
    <property type="term" value="C:plasma membrane"/>
    <property type="evidence" value="ECO:0007669"/>
    <property type="project" value="UniProtKB-SubCell"/>
</dbReference>
<dbReference type="Pfam" id="PF00005">
    <property type="entry name" value="ABC_tran"/>
    <property type="match status" value="1"/>
</dbReference>
<gene>
    <name evidence="9" type="ORF">J1C48_15665</name>
</gene>
<proteinExistence type="inferred from homology"/>
<dbReference type="GO" id="GO:0055085">
    <property type="term" value="P:transmembrane transport"/>
    <property type="evidence" value="ECO:0007669"/>
    <property type="project" value="UniProtKB-ARBA"/>
</dbReference>
<evidence type="ECO:0000256" key="5">
    <source>
        <dbReference type="ARBA" id="ARBA00022741"/>
    </source>
</evidence>
<dbReference type="Gene3D" id="3.40.50.300">
    <property type="entry name" value="P-loop containing nucleotide triphosphate hydrolases"/>
    <property type="match status" value="1"/>
</dbReference>
<evidence type="ECO:0000256" key="6">
    <source>
        <dbReference type="ARBA" id="ARBA00022840"/>
    </source>
</evidence>
<dbReference type="SUPFAM" id="SSF52540">
    <property type="entry name" value="P-loop containing nucleoside triphosphate hydrolases"/>
    <property type="match status" value="1"/>
</dbReference>
<dbReference type="AlphaFoldDB" id="A0A939G1D9"/>
<comment type="subcellular location">
    <subcellularLocation>
        <location evidence="1">Cell inner membrane</location>
        <topology evidence="1">Peripheral membrane protein</topology>
    </subcellularLocation>
</comment>
<sequence length="322" mass="34708">MPLLSLSNLAVTFDTASGPFKAVDGVDITVEAGEVLGIVGESGSGKSVAMLGLMGLLPPSATVTADEIAFEGRDMRAMSGRERRKIIGKDIAMIFQEPVASLNPCFTVGFQIKEALRAHTDLDRKGRHHRAVELLTAVGIPDPERRLSAFPHQMSGGMSQRVMIAMATACRPKLLIADEPTTALDVTIQAQILDLLIDLQKERGMGMILITHDMGVIAETAERVIVQYAGQQVERQRVATLFDAPHHPYTSALLAAIPERSTGRRLPTIPGVVPGQGDRPDGCLFNPRCPKADDLCRSVMPHRQTAGLGEALCHYPLNPLVV</sequence>
<dbReference type="NCBIfam" id="TIGR01727">
    <property type="entry name" value="oligo_HPY"/>
    <property type="match status" value="1"/>
</dbReference>
<organism evidence="9 10">
    <name type="scientific">Jiella flava</name>
    <dbReference type="NCBI Taxonomy" id="2816857"/>
    <lineage>
        <taxon>Bacteria</taxon>
        <taxon>Pseudomonadati</taxon>
        <taxon>Pseudomonadota</taxon>
        <taxon>Alphaproteobacteria</taxon>
        <taxon>Hyphomicrobiales</taxon>
        <taxon>Aurantimonadaceae</taxon>
        <taxon>Jiella</taxon>
    </lineage>
</organism>
<reference evidence="9" key="1">
    <citation type="submission" date="2021-03" db="EMBL/GenBank/DDBJ databases">
        <title>Whole genome sequence of Jiella sp. CQZ9-1.</title>
        <authorList>
            <person name="Tuo L."/>
        </authorList>
    </citation>
    <scope>NUCLEOTIDE SEQUENCE</scope>
    <source>
        <strain evidence="9">CQZ9-1</strain>
    </source>
</reference>
<keyword evidence="4" id="KW-1003">Cell membrane</keyword>
<dbReference type="Pfam" id="PF08352">
    <property type="entry name" value="oligo_HPY"/>
    <property type="match status" value="1"/>
</dbReference>
<dbReference type="PANTHER" id="PTHR43297:SF2">
    <property type="entry name" value="DIPEPTIDE TRANSPORT ATP-BINDING PROTEIN DPPD"/>
    <property type="match status" value="1"/>
</dbReference>
<dbReference type="SMART" id="SM00382">
    <property type="entry name" value="AAA"/>
    <property type="match status" value="1"/>
</dbReference>
<evidence type="ECO:0000256" key="2">
    <source>
        <dbReference type="ARBA" id="ARBA00005417"/>
    </source>
</evidence>
<evidence type="ECO:0000256" key="1">
    <source>
        <dbReference type="ARBA" id="ARBA00004417"/>
    </source>
</evidence>
<comment type="caution">
    <text evidence="9">The sequence shown here is derived from an EMBL/GenBank/DDBJ whole genome shotgun (WGS) entry which is preliminary data.</text>
</comment>
<dbReference type="RefSeq" id="WP_207258934.1">
    <property type="nucleotide sequence ID" value="NZ_JAFMPP010000015.1"/>
</dbReference>
<dbReference type="GO" id="GO:0005524">
    <property type="term" value="F:ATP binding"/>
    <property type="evidence" value="ECO:0007669"/>
    <property type="project" value="UniProtKB-KW"/>
</dbReference>
<dbReference type="InterPro" id="IPR003439">
    <property type="entry name" value="ABC_transporter-like_ATP-bd"/>
</dbReference>
<dbReference type="InterPro" id="IPR013563">
    <property type="entry name" value="Oligopep_ABC_C"/>
</dbReference>
<dbReference type="GO" id="GO:0016887">
    <property type="term" value="F:ATP hydrolysis activity"/>
    <property type="evidence" value="ECO:0007669"/>
    <property type="project" value="InterPro"/>
</dbReference>
<keyword evidence="5" id="KW-0547">Nucleotide-binding</keyword>